<evidence type="ECO:0000313" key="1">
    <source>
        <dbReference type="EMBL" id="CEK87607.1"/>
    </source>
</evidence>
<organism evidence="1">
    <name type="scientific">Arion vulgaris</name>
    <dbReference type="NCBI Taxonomy" id="1028688"/>
    <lineage>
        <taxon>Eukaryota</taxon>
        <taxon>Metazoa</taxon>
        <taxon>Spiralia</taxon>
        <taxon>Lophotrochozoa</taxon>
        <taxon>Mollusca</taxon>
        <taxon>Gastropoda</taxon>
        <taxon>Heterobranchia</taxon>
        <taxon>Euthyneura</taxon>
        <taxon>Panpulmonata</taxon>
        <taxon>Eupulmonata</taxon>
        <taxon>Stylommatophora</taxon>
        <taxon>Helicina</taxon>
        <taxon>Arionoidea</taxon>
        <taxon>Arionidae</taxon>
        <taxon>Arion</taxon>
    </lineage>
</organism>
<name>A0A0B7B408_9EUPU</name>
<sequence length="69" mass="7827">MSLCLISVSYQVWFHSPVLRDCFHLSVSSSSQFDISMSSTIKSHFAHPYREGSSHSSFVWDVVQVTRSS</sequence>
<protein>
    <submittedName>
        <fullName evidence="1">Uncharacterized protein</fullName>
    </submittedName>
</protein>
<dbReference type="AlphaFoldDB" id="A0A0B7B408"/>
<reference evidence="1" key="1">
    <citation type="submission" date="2014-12" db="EMBL/GenBank/DDBJ databases">
        <title>Insight into the proteome of Arion vulgaris.</title>
        <authorList>
            <person name="Aradska J."/>
            <person name="Bulat T."/>
            <person name="Smidak R."/>
            <person name="Sarate P."/>
            <person name="Gangsoo J."/>
            <person name="Sialana F."/>
            <person name="Bilban M."/>
            <person name="Lubec G."/>
        </authorList>
    </citation>
    <scope>NUCLEOTIDE SEQUENCE</scope>
    <source>
        <tissue evidence="1">Skin</tissue>
    </source>
</reference>
<proteinExistence type="predicted"/>
<gene>
    <name evidence="1" type="primary">ORF160377</name>
</gene>
<accession>A0A0B7B408</accession>
<dbReference type="EMBL" id="HACG01040742">
    <property type="protein sequence ID" value="CEK87607.1"/>
    <property type="molecule type" value="Transcribed_RNA"/>
</dbReference>